<evidence type="ECO:0000256" key="1">
    <source>
        <dbReference type="SAM" id="MobiDB-lite"/>
    </source>
</evidence>
<sequence length="307" mass="33770">MSADRQLANEIEFDLRKFEEQQEELELQKKQQQQRKSLGGSKPNSPVGSPQPGTSPKAGPPAVTVQSPGQSRPRSIIPKTPVMALNSPATRTGTSSRKMSLVAIAAMNSARKAVEMSNKKQATPTPQRTRRRTTENTPPQMGKNSSADEEEDSSPPGQATFKTPTSKERAKKTPEREGRAVSTPEASLLSNLTFHQGQDTSMMPLSPIPTSMPLRLYSSNIPSTGSKTNKASKEGEDQNPKTIPMDIVCMFSPDKPTPKPRKWNVHSPTSSRIKEKSQDISETTTQDILEVAEPQRRRTRSARSKKK</sequence>
<dbReference type="OrthoDB" id="10263978at2759"/>
<feature type="compositionally biased region" description="Polar residues" evidence="1">
    <location>
        <begin position="217"/>
        <end position="229"/>
    </location>
</feature>
<dbReference type="InParanoid" id="A0A1S3HDQ5"/>
<keyword evidence="2" id="KW-1185">Reference proteome</keyword>
<gene>
    <name evidence="3" type="primary">LOC106154374</name>
</gene>
<reference evidence="3" key="1">
    <citation type="submission" date="2025-08" db="UniProtKB">
        <authorList>
            <consortium name="RefSeq"/>
        </authorList>
    </citation>
    <scope>IDENTIFICATION</scope>
    <source>
        <tissue evidence="3">Gonads</tissue>
    </source>
</reference>
<dbReference type="KEGG" id="lak:106154374"/>
<feature type="region of interest" description="Disordered" evidence="1">
    <location>
        <begin position="22"/>
        <end position="307"/>
    </location>
</feature>
<accession>A0A1S3HDQ5</accession>
<organism evidence="2 3">
    <name type="scientific">Lingula anatina</name>
    <name type="common">Brachiopod</name>
    <name type="synonym">Lingula unguis</name>
    <dbReference type="NCBI Taxonomy" id="7574"/>
    <lineage>
        <taxon>Eukaryota</taxon>
        <taxon>Metazoa</taxon>
        <taxon>Spiralia</taxon>
        <taxon>Lophotrochozoa</taxon>
        <taxon>Brachiopoda</taxon>
        <taxon>Linguliformea</taxon>
        <taxon>Lingulata</taxon>
        <taxon>Lingulida</taxon>
        <taxon>Linguloidea</taxon>
        <taxon>Lingulidae</taxon>
        <taxon>Lingula</taxon>
    </lineage>
</organism>
<dbReference type="RefSeq" id="XP_013384160.1">
    <property type="nucleotide sequence ID" value="XM_013528706.1"/>
</dbReference>
<feature type="compositionally biased region" description="Polar residues" evidence="1">
    <location>
        <begin position="42"/>
        <end position="54"/>
    </location>
</feature>
<feature type="compositionally biased region" description="Polar residues" evidence="1">
    <location>
        <begin position="64"/>
        <end position="73"/>
    </location>
</feature>
<feature type="compositionally biased region" description="Basic residues" evidence="1">
    <location>
        <begin position="297"/>
        <end position="307"/>
    </location>
</feature>
<proteinExistence type="predicted"/>
<evidence type="ECO:0000313" key="2">
    <source>
        <dbReference type="Proteomes" id="UP000085678"/>
    </source>
</evidence>
<feature type="compositionally biased region" description="Polar residues" evidence="1">
    <location>
        <begin position="155"/>
        <end position="164"/>
    </location>
</feature>
<name>A0A1S3HDQ5_LINAN</name>
<dbReference type="Proteomes" id="UP000085678">
    <property type="component" value="Unplaced"/>
</dbReference>
<evidence type="ECO:0000313" key="3">
    <source>
        <dbReference type="RefSeq" id="XP_013384160.1"/>
    </source>
</evidence>
<dbReference type="STRING" id="7574.A0A1S3HDQ5"/>
<dbReference type="AlphaFoldDB" id="A0A1S3HDQ5"/>
<feature type="compositionally biased region" description="Polar residues" evidence="1">
    <location>
        <begin position="87"/>
        <end position="98"/>
    </location>
</feature>
<feature type="compositionally biased region" description="Polar residues" evidence="1">
    <location>
        <begin position="184"/>
        <end position="203"/>
    </location>
</feature>
<feature type="compositionally biased region" description="Basic and acidic residues" evidence="1">
    <location>
        <begin position="165"/>
        <end position="179"/>
    </location>
</feature>
<dbReference type="GeneID" id="106154374"/>
<protein>
    <submittedName>
        <fullName evidence="3">Condensin-2 complex subunit D3-like</fullName>
    </submittedName>
</protein>